<accession>A0ACC1S2F7</accession>
<organism evidence="1 2">
    <name type="scientific">Fusarium decemcellulare</name>
    <dbReference type="NCBI Taxonomy" id="57161"/>
    <lineage>
        <taxon>Eukaryota</taxon>
        <taxon>Fungi</taxon>
        <taxon>Dikarya</taxon>
        <taxon>Ascomycota</taxon>
        <taxon>Pezizomycotina</taxon>
        <taxon>Sordariomycetes</taxon>
        <taxon>Hypocreomycetidae</taxon>
        <taxon>Hypocreales</taxon>
        <taxon>Nectriaceae</taxon>
        <taxon>Fusarium</taxon>
        <taxon>Fusarium decemcellulare species complex</taxon>
    </lineage>
</organism>
<dbReference type="EMBL" id="JANRMS010001159">
    <property type="protein sequence ID" value="KAJ3530540.1"/>
    <property type="molecule type" value="Genomic_DNA"/>
</dbReference>
<evidence type="ECO:0000313" key="2">
    <source>
        <dbReference type="Proteomes" id="UP001148629"/>
    </source>
</evidence>
<evidence type="ECO:0000313" key="1">
    <source>
        <dbReference type="EMBL" id="KAJ3530540.1"/>
    </source>
</evidence>
<sequence>MSVPQYSNSDPVDTATLPSVDSLSGKSVIVTGGASGLGKAYVDAFVKAGSYVTIADYDERAGKQASSELSSNGQFVKCDVRVWEDQVSVFEAAVKNSPSKSCDIVVANAGVIGADDLFTLQDASSEPERPDLRIIEVNLMGMVYTTKLALHYFRRQSVDTQHDRCLILKGSIAAYADQPGSPQYNVSKWGARGLMRNLRRTAWKENIRVNLVAPWYVRTPILSDDVIDFLEGKGVKFATVDDCARAMLHIASDKTINGKNVPLQLYGVRLVTDLCVLY</sequence>
<name>A0ACC1S2F7_9HYPO</name>
<dbReference type="Proteomes" id="UP001148629">
    <property type="component" value="Unassembled WGS sequence"/>
</dbReference>
<gene>
    <name evidence="1" type="ORF">NM208_g9282</name>
</gene>
<keyword evidence="2" id="KW-1185">Reference proteome</keyword>
<comment type="caution">
    <text evidence="1">The sequence shown here is derived from an EMBL/GenBank/DDBJ whole genome shotgun (WGS) entry which is preliminary data.</text>
</comment>
<reference evidence="1" key="1">
    <citation type="submission" date="2022-08" db="EMBL/GenBank/DDBJ databases">
        <title>Genome Sequence of Fusarium decemcellulare.</title>
        <authorList>
            <person name="Buettner E."/>
        </authorList>
    </citation>
    <scope>NUCLEOTIDE SEQUENCE</scope>
    <source>
        <strain evidence="1">Babe19</strain>
    </source>
</reference>
<proteinExistence type="predicted"/>
<protein>
    <submittedName>
        <fullName evidence="1">Uncharacterized protein</fullName>
    </submittedName>
</protein>